<keyword evidence="2" id="KW-1185">Reference proteome</keyword>
<comment type="caution">
    <text evidence="1">The sequence shown here is derived from an EMBL/GenBank/DDBJ whole genome shotgun (WGS) entry which is preliminary data.</text>
</comment>
<dbReference type="Proteomes" id="UP000235050">
    <property type="component" value="Unassembled WGS sequence"/>
</dbReference>
<dbReference type="EMBL" id="NMWU01000070">
    <property type="protein sequence ID" value="PLS29895.1"/>
    <property type="molecule type" value="Genomic_DNA"/>
</dbReference>
<gene>
    <name evidence="1" type="ORF">Uis1B_2276</name>
</gene>
<sequence>MRRSKRLNMRIIPVETEKADEARPAFDIMDAQDNRARGDGDIPKVMTTFKMEAELKAELNAYCRERGLRIGDWINGAVRERLDRERRGL</sequence>
<evidence type="ECO:0000313" key="1">
    <source>
        <dbReference type="EMBL" id="PLS29895.1"/>
    </source>
</evidence>
<dbReference type="GO" id="GO:0006355">
    <property type="term" value="P:regulation of DNA-templated transcription"/>
    <property type="evidence" value="ECO:0007669"/>
    <property type="project" value="InterPro"/>
</dbReference>
<reference evidence="1 2" key="1">
    <citation type="submission" date="2017-07" db="EMBL/GenBank/DDBJ databases">
        <title>Bifidobacterium novel species.</title>
        <authorList>
            <person name="Lugli G.A."/>
            <person name="Milani C."/>
            <person name="Duranti S."/>
            <person name="Mangifesta M."/>
        </authorList>
    </citation>
    <scope>NUCLEOTIDE SEQUENCE [LARGE SCALE GENOMIC DNA]</scope>
    <source>
        <strain evidence="2">Uis1B</strain>
    </source>
</reference>
<evidence type="ECO:0000313" key="2">
    <source>
        <dbReference type="Proteomes" id="UP000235050"/>
    </source>
</evidence>
<dbReference type="OrthoDB" id="9962939at2"/>
<dbReference type="RefSeq" id="WP_101618396.1">
    <property type="nucleotide sequence ID" value="NZ_NMWU01000070.1"/>
</dbReference>
<protein>
    <submittedName>
        <fullName evidence="1">Uncharacterized protein</fullName>
    </submittedName>
</protein>
<dbReference type="AlphaFoldDB" id="A0A2N5J6R2"/>
<accession>A0A2N5J6R2</accession>
<dbReference type="InterPro" id="IPR010985">
    <property type="entry name" value="Ribbon_hlx_hlx"/>
</dbReference>
<dbReference type="SUPFAM" id="SSF47598">
    <property type="entry name" value="Ribbon-helix-helix"/>
    <property type="match status" value="1"/>
</dbReference>
<organism evidence="1 2">
    <name type="scientific">Bifidobacterium margollesii</name>
    <dbReference type="NCBI Taxonomy" id="2020964"/>
    <lineage>
        <taxon>Bacteria</taxon>
        <taxon>Bacillati</taxon>
        <taxon>Actinomycetota</taxon>
        <taxon>Actinomycetes</taxon>
        <taxon>Bifidobacteriales</taxon>
        <taxon>Bifidobacteriaceae</taxon>
        <taxon>Bifidobacterium</taxon>
    </lineage>
</organism>
<proteinExistence type="predicted"/>
<name>A0A2N5J6R2_9BIFI</name>